<dbReference type="GO" id="GO:0008483">
    <property type="term" value="F:transaminase activity"/>
    <property type="evidence" value="ECO:0007669"/>
    <property type="project" value="UniProtKB-KW"/>
</dbReference>
<dbReference type="EMBL" id="CP013987">
    <property type="protein sequence ID" value="ALZ86534.1"/>
    <property type="molecule type" value="Genomic_DNA"/>
</dbReference>
<dbReference type="GO" id="GO:0030170">
    <property type="term" value="F:pyridoxal phosphate binding"/>
    <property type="evidence" value="ECO:0007669"/>
    <property type="project" value="TreeGrafter"/>
</dbReference>
<comment type="similarity">
    <text evidence="2 5">Belongs to the DegT/DnrJ/EryC1 family.</text>
</comment>
<protein>
    <submittedName>
        <fullName evidence="6">Aminotransferase DegT</fullName>
    </submittedName>
</protein>
<evidence type="ECO:0000256" key="5">
    <source>
        <dbReference type="RuleBase" id="RU004508"/>
    </source>
</evidence>
<feature type="active site" description="Proton acceptor" evidence="3">
    <location>
        <position position="181"/>
    </location>
</feature>
<dbReference type="Pfam" id="PF01041">
    <property type="entry name" value="DegT_DnrJ_EryC1"/>
    <property type="match status" value="1"/>
</dbReference>
<dbReference type="KEGG" id="por:APT59_20835"/>
<dbReference type="AlphaFoldDB" id="A0A0U4W9G8"/>
<evidence type="ECO:0000313" key="6">
    <source>
        <dbReference type="EMBL" id="ALZ86534.1"/>
    </source>
</evidence>
<proteinExistence type="inferred from homology"/>
<dbReference type="GO" id="GO:0000271">
    <property type="term" value="P:polysaccharide biosynthetic process"/>
    <property type="evidence" value="ECO:0007669"/>
    <property type="project" value="TreeGrafter"/>
</dbReference>
<keyword evidence="6" id="KW-0032">Aminotransferase</keyword>
<dbReference type="InterPro" id="IPR015421">
    <property type="entry name" value="PyrdxlP-dep_Trfase_major"/>
</dbReference>
<keyword evidence="6" id="KW-0808">Transferase</keyword>
<accession>A0A0U4W9G8</accession>
<dbReference type="CDD" id="cd00616">
    <property type="entry name" value="AHBA_syn"/>
    <property type="match status" value="1"/>
</dbReference>
<dbReference type="Gene3D" id="3.40.640.10">
    <property type="entry name" value="Type I PLP-dependent aspartate aminotransferase-like (Major domain)"/>
    <property type="match status" value="1"/>
</dbReference>
<keyword evidence="1 4" id="KW-0663">Pyridoxal phosphate</keyword>
<dbReference type="PANTHER" id="PTHR30244">
    <property type="entry name" value="TRANSAMINASE"/>
    <property type="match status" value="1"/>
</dbReference>
<dbReference type="InterPro" id="IPR000653">
    <property type="entry name" value="DegT/StrS_aminotransferase"/>
</dbReference>
<dbReference type="InterPro" id="IPR015424">
    <property type="entry name" value="PyrdxlP-dep_Trfase"/>
</dbReference>
<evidence type="ECO:0000256" key="3">
    <source>
        <dbReference type="PIRSR" id="PIRSR000390-1"/>
    </source>
</evidence>
<dbReference type="PIRSF" id="PIRSF000390">
    <property type="entry name" value="PLP_StrS"/>
    <property type="match status" value="1"/>
</dbReference>
<gene>
    <name evidence="6" type="ORF">APT59_20835</name>
</gene>
<dbReference type="OrthoDB" id="9804264at2"/>
<evidence type="ECO:0000256" key="2">
    <source>
        <dbReference type="ARBA" id="ARBA00037999"/>
    </source>
</evidence>
<organism evidence="6 7">
    <name type="scientific">Pseudomonas oryzihabitans</name>
    <dbReference type="NCBI Taxonomy" id="47885"/>
    <lineage>
        <taxon>Bacteria</taxon>
        <taxon>Pseudomonadati</taxon>
        <taxon>Pseudomonadota</taxon>
        <taxon>Gammaproteobacteria</taxon>
        <taxon>Pseudomonadales</taxon>
        <taxon>Pseudomonadaceae</taxon>
        <taxon>Pseudomonas</taxon>
    </lineage>
</organism>
<reference evidence="6 7" key="1">
    <citation type="submission" date="2016-01" db="EMBL/GenBank/DDBJ databases">
        <title>Annotation of Pseudomonas oryzihabitans USDA-ARS-USMARC-56511.</title>
        <authorList>
            <person name="Harhay G.P."/>
            <person name="Harhay D.M."/>
            <person name="Smith T.P.L."/>
            <person name="Bono J.L."/>
            <person name="Heaton M.P."/>
            <person name="Clawson M.L."/>
            <person name="Chitko-Mckown C.G."/>
            <person name="Capik S.F."/>
            <person name="DeDonder K.D."/>
            <person name="Apley M.D."/>
            <person name="Lubbers B.V."/>
            <person name="White B.J."/>
            <person name="Larson R.L."/>
        </authorList>
    </citation>
    <scope>NUCLEOTIDE SEQUENCE [LARGE SCALE GENOMIC DNA]</scope>
    <source>
        <strain evidence="6 7">USDA-ARS-USMARC-56511</strain>
    </source>
</reference>
<evidence type="ECO:0000313" key="7">
    <source>
        <dbReference type="Proteomes" id="UP000064137"/>
    </source>
</evidence>
<feature type="modified residue" description="N6-(pyridoxal phosphate)lysine" evidence="4">
    <location>
        <position position="181"/>
    </location>
</feature>
<sequence>MINVTKPYLGDKERFKAYIDKIYANNWITNQGPLHAQLEERLRDYLGVRNIILVNNGTLALQVAYRALGLSGSAITTPFSFVATTSTLHWEGIRPVFADIHPETWNLDPANVEAAIESDTSAIVATHVFGNPCDVRGLQQVANRHGLKVIYDGAHAFGTLYEGRSVLEWGDISTVSFHATKLFHTIEGGAIITENDELAERVRRMINFGIVDAERIEGVGINAKLNEVSAAMGLCILDELEDILARRAVIGQHYERRLQGAFDLQRPTYGSQLNYSYFPVALRDEPSLLDTKKALNAVGINPRRYFYPSLETLDYLQPQAIKPVSRKLSQRILCVPIYPDLPQTTQDLLLETLLSAQQKKTSLESLRALITPAQLLPSWDFPGDSSPVLT</sequence>
<dbReference type="Proteomes" id="UP000064137">
    <property type="component" value="Chromosome"/>
</dbReference>
<evidence type="ECO:0000256" key="1">
    <source>
        <dbReference type="ARBA" id="ARBA00022898"/>
    </source>
</evidence>
<name>A0A0U4W9G8_9PSED</name>
<evidence type="ECO:0000256" key="4">
    <source>
        <dbReference type="PIRSR" id="PIRSR000390-2"/>
    </source>
</evidence>
<dbReference type="SUPFAM" id="SSF53383">
    <property type="entry name" value="PLP-dependent transferases"/>
    <property type="match status" value="1"/>
</dbReference>
<dbReference type="RefSeq" id="WP_059316584.1">
    <property type="nucleotide sequence ID" value="NZ_CP013987.1"/>
</dbReference>
<dbReference type="PANTHER" id="PTHR30244:SF9">
    <property type="entry name" value="PROTEIN RV3402C"/>
    <property type="match status" value="1"/>
</dbReference>